<evidence type="ECO:0000313" key="1">
    <source>
        <dbReference type="EMBL" id="RIJ46792.1"/>
    </source>
</evidence>
<dbReference type="OrthoDB" id="1119698at2"/>
<dbReference type="AlphaFoldDB" id="A0A399SVU8"/>
<accession>A0A399SVU8</accession>
<name>A0A399SVU8_9BACT</name>
<sequence>MSENQISYDIRGAIFEVYNTLGPGLLESVYEAALIYELQEMGYNIDNQVEVPVNYKGKNLEKGYRIDILVENKVIIEIKSVETMNKLYFKQTVSYLKLADKKLGILVNFNTENISGSIQRIANNI</sequence>
<dbReference type="Gene3D" id="3.90.320.10">
    <property type="match status" value="1"/>
</dbReference>
<evidence type="ECO:0000313" key="2">
    <source>
        <dbReference type="Proteomes" id="UP000265926"/>
    </source>
</evidence>
<dbReference type="NCBIfam" id="TIGR04256">
    <property type="entry name" value="GxxExxY"/>
    <property type="match status" value="1"/>
</dbReference>
<organism evidence="1 2">
    <name type="scientific">Maribellus luteus</name>
    <dbReference type="NCBI Taxonomy" id="2305463"/>
    <lineage>
        <taxon>Bacteria</taxon>
        <taxon>Pseudomonadati</taxon>
        <taxon>Bacteroidota</taxon>
        <taxon>Bacteroidia</taxon>
        <taxon>Marinilabiliales</taxon>
        <taxon>Prolixibacteraceae</taxon>
        <taxon>Maribellus</taxon>
    </lineage>
</organism>
<proteinExistence type="predicted"/>
<keyword evidence="2" id="KW-1185">Reference proteome</keyword>
<comment type="caution">
    <text evidence="1">The sequence shown here is derived from an EMBL/GenBank/DDBJ whole genome shotgun (WGS) entry which is preliminary data.</text>
</comment>
<dbReference type="InterPro" id="IPR011604">
    <property type="entry name" value="PDDEXK-like_dom_sf"/>
</dbReference>
<gene>
    <name evidence="1" type="ORF">D1614_17675</name>
</gene>
<dbReference type="Pfam" id="PF13366">
    <property type="entry name" value="PDDEXK_3"/>
    <property type="match status" value="1"/>
</dbReference>
<reference evidence="1 2" key="1">
    <citation type="submission" date="2018-08" db="EMBL/GenBank/DDBJ databases">
        <title>Pallidiluteibacterium maritimus gen. nov., sp. nov., isolated from coastal sediment.</title>
        <authorList>
            <person name="Zhou L.Y."/>
        </authorList>
    </citation>
    <scope>NUCLEOTIDE SEQUENCE [LARGE SCALE GENOMIC DNA]</scope>
    <source>
        <strain evidence="1 2">XSD2</strain>
    </source>
</reference>
<dbReference type="InterPro" id="IPR026350">
    <property type="entry name" value="GxxExxY"/>
</dbReference>
<protein>
    <submittedName>
        <fullName evidence="1">GxxExxY protein</fullName>
    </submittedName>
</protein>
<dbReference type="Proteomes" id="UP000265926">
    <property type="component" value="Unassembled WGS sequence"/>
</dbReference>
<dbReference type="EMBL" id="QWGR01000012">
    <property type="protein sequence ID" value="RIJ46792.1"/>
    <property type="molecule type" value="Genomic_DNA"/>
</dbReference>